<evidence type="ECO:0000313" key="2">
    <source>
        <dbReference type="Proteomes" id="UP001202328"/>
    </source>
</evidence>
<gene>
    <name evidence="1" type="ORF">MKW98_030414</name>
</gene>
<sequence length="90" mass="9873">MITVFFFDYRNRGTTKDSDGAIDCIRTVLAPCALDAYPEEYEEFKHVLLVLILDKDDQTSPVANEACRQGSRGGALVGGLQDDSLVNISC</sequence>
<proteinExistence type="predicted"/>
<dbReference type="AlphaFoldDB" id="A0AAD4SU50"/>
<comment type="caution">
    <text evidence="1">The sequence shown here is derived from an EMBL/GenBank/DDBJ whole genome shotgun (WGS) entry which is preliminary data.</text>
</comment>
<organism evidence="1 2">
    <name type="scientific">Papaver atlanticum</name>
    <dbReference type="NCBI Taxonomy" id="357466"/>
    <lineage>
        <taxon>Eukaryota</taxon>
        <taxon>Viridiplantae</taxon>
        <taxon>Streptophyta</taxon>
        <taxon>Embryophyta</taxon>
        <taxon>Tracheophyta</taxon>
        <taxon>Spermatophyta</taxon>
        <taxon>Magnoliopsida</taxon>
        <taxon>Ranunculales</taxon>
        <taxon>Papaveraceae</taxon>
        <taxon>Papaveroideae</taxon>
        <taxon>Papaver</taxon>
    </lineage>
</organism>
<keyword evidence="2" id="KW-1185">Reference proteome</keyword>
<evidence type="ECO:0000313" key="1">
    <source>
        <dbReference type="EMBL" id="KAI3919278.1"/>
    </source>
</evidence>
<name>A0AAD4SU50_9MAGN</name>
<dbReference type="Proteomes" id="UP001202328">
    <property type="component" value="Unassembled WGS sequence"/>
</dbReference>
<reference evidence="1" key="1">
    <citation type="submission" date="2022-04" db="EMBL/GenBank/DDBJ databases">
        <title>A functionally conserved STORR gene fusion in Papaver species that diverged 16.8 million years ago.</title>
        <authorList>
            <person name="Catania T."/>
        </authorList>
    </citation>
    <scope>NUCLEOTIDE SEQUENCE</scope>
    <source>
        <strain evidence="1">S-188037</strain>
    </source>
</reference>
<dbReference type="EMBL" id="JAJJMB010008919">
    <property type="protein sequence ID" value="KAI3919278.1"/>
    <property type="molecule type" value="Genomic_DNA"/>
</dbReference>
<accession>A0AAD4SU50</accession>
<protein>
    <submittedName>
        <fullName evidence="1">Uncharacterized protein</fullName>
    </submittedName>
</protein>